<evidence type="ECO:0000313" key="1">
    <source>
        <dbReference type="EMBL" id="MCP1384821.1"/>
    </source>
</evidence>
<reference evidence="1 2" key="1">
    <citation type="submission" date="2022-06" db="EMBL/GenBank/DDBJ databases">
        <title>Runella sp. S5 genome sequencing.</title>
        <authorList>
            <person name="Park S."/>
        </authorList>
    </citation>
    <scope>NUCLEOTIDE SEQUENCE [LARGE SCALE GENOMIC DNA]</scope>
    <source>
        <strain evidence="1 2">S5</strain>
    </source>
</reference>
<keyword evidence="2" id="KW-1185">Reference proteome</keyword>
<name>A0ABT1FSX3_9BACT</name>
<accession>A0ABT1FSX3</accession>
<sequence>MKNLPHDVQELFDNYTAKEIIEMFECLDLFLVNQGMKESITEQFGVRYDFTFFLLKRAIRALEPPKIVKSTEN</sequence>
<evidence type="ECO:0000313" key="2">
    <source>
        <dbReference type="Proteomes" id="UP001204772"/>
    </source>
</evidence>
<gene>
    <name evidence="1" type="ORF">NCI00_20465</name>
</gene>
<dbReference type="RefSeq" id="WP_253530693.1">
    <property type="nucleotide sequence ID" value="NZ_JAMZEL010000009.1"/>
</dbReference>
<comment type="caution">
    <text evidence="1">The sequence shown here is derived from an EMBL/GenBank/DDBJ whole genome shotgun (WGS) entry which is preliminary data.</text>
</comment>
<dbReference type="EMBL" id="JAMZEL010000009">
    <property type="protein sequence ID" value="MCP1384821.1"/>
    <property type="molecule type" value="Genomic_DNA"/>
</dbReference>
<proteinExistence type="predicted"/>
<organism evidence="1 2">
    <name type="scientific">Runella salmonicolor</name>
    <dbReference type="NCBI Taxonomy" id="2950278"/>
    <lineage>
        <taxon>Bacteria</taxon>
        <taxon>Pseudomonadati</taxon>
        <taxon>Bacteroidota</taxon>
        <taxon>Cytophagia</taxon>
        <taxon>Cytophagales</taxon>
        <taxon>Spirosomataceae</taxon>
        <taxon>Runella</taxon>
    </lineage>
</organism>
<protein>
    <submittedName>
        <fullName evidence="1">Uncharacterized protein</fullName>
    </submittedName>
</protein>
<dbReference type="Proteomes" id="UP001204772">
    <property type="component" value="Unassembled WGS sequence"/>
</dbReference>